<reference evidence="1 2" key="1">
    <citation type="journal article" date="2018" name="Front. Plant Sci.">
        <title>Red Clover (Trifolium pratense) and Zigzag Clover (T. medium) - A Picture of Genomic Similarities and Differences.</title>
        <authorList>
            <person name="Dluhosova J."/>
            <person name="Istvanek J."/>
            <person name="Nedelnik J."/>
            <person name="Repkova J."/>
        </authorList>
    </citation>
    <scope>NUCLEOTIDE SEQUENCE [LARGE SCALE GENOMIC DNA]</scope>
    <source>
        <strain evidence="2">cv. 10/8</strain>
        <tissue evidence="1">Leaf</tissue>
    </source>
</reference>
<keyword evidence="1" id="KW-0695">RNA-directed DNA polymerase</keyword>
<dbReference type="AlphaFoldDB" id="A0A392QF20"/>
<protein>
    <submittedName>
        <fullName evidence="1">RNA-directed DNA polymerase (Reverse transcriptase)</fullName>
    </submittedName>
</protein>
<dbReference type="GO" id="GO:0003964">
    <property type="term" value="F:RNA-directed DNA polymerase activity"/>
    <property type="evidence" value="ECO:0007669"/>
    <property type="project" value="UniProtKB-KW"/>
</dbReference>
<dbReference type="EMBL" id="LXQA010130581">
    <property type="protein sequence ID" value="MCI22452.1"/>
    <property type="molecule type" value="Genomic_DNA"/>
</dbReference>
<keyword evidence="1" id="KW-0808">Transferase</keyword>
<dbReference type="PANTHER" id="PTHR33116:SF86">
    <property type="entry name" value="REVERSE TRANSCRIPTASE DOMAIN-CONTAINING PROTEIN"/>
    <property type="match status" value="1"/>
</dbReference>
<keyword evidence="1" id="KW-0548">Nucleotidyltransferase</keyword>
<accession>A0A392QF20</accession>
<name>A0A392QF20_9FABA</name>
<evidence type="ECO:0000313" key="2">
    <source>
        <dbReference type="Proteomes" id="UP000265520"/>
    </source>
</evidence>
<keyword evidence="2" id="KW-1185">Reference proteome</keyword>
<feature type="non-terminal residue" evidence="1">
    <location>
        <position position="118"/>
    </location>
</feature>
<comment type="caution">
    <text evidence="1">The sequence shown here is derived from an EMBL/GenBank/DDBJ whole genome shotgun (WGS) entry which is preliminary data.</text>
</comment>
<dbReference type="Proteomes" id="UP000265520">
    <property type="component" value="Unassembled WGS sequence"/>
</dbReference>
<proteinExistence type="predicted"/>
<dbReference type="PANTHER" id="PTHR33116">
    <property type="entry name" value="REVERSE TRANSCRIPTASE ZINC-BINDING DOMAIN-CONTAINING PROTEIN-RELATED-RELATED"/>
    <property type="match status" value="1"/>
</dbReference>
<evidence type="ECO:0000313" key="1">
    <source>
        <dbReference type="EMBL" id="MCI22452.1"/>
    </source>
</evidence>
<organism evidence="1 2">
    <name type="scientific">Trifolium medium</name>
    <dbReference type="NCBI Taxonomy" id="97028"/>
    <lineage>
        <taxon>Eukaryota</taxon>
        <taxon>Viridiplantae</taxon>
        <taxon>Streptophyta</taxon>
        <taxon>Embryophyta</taxon>
        <taxon>Tracheophyta</taxon>
        <taxon>Spermatophyta</taxon>
        <taxon>Magnoliopsida</taxon>
        <taxon>eudicotyledons</taxon>
        <taxon>Gunneridae</taxon>
        <taxon>Pentapetalae</taxon>
        <taxon>rosids</taxon>
        <taxon>fabids</taxon>
        <taxon>Fabales</taxon>
        <taxon>Fabaceae</taxon>
        <taxon>Papilionoideae</taxon>
        <taxon>50 kb inversion clade</taxon>
        <taxon>NPAAA clade</taxon>
        <taxon>Hologalegina</taxon>
        <taxon>IRL clade</taxon>
        <taxon>Trifolieae</taxon>
        <taxon>Trifolium</taxon>
    </lineage>
</organism>
<sequence length="118" mass="13399">MPYSSRSNLSETRKLMEILKTYEDASGQEINLSKSEVFFSRNISRAAQEDLSNLMGVRHVLGTGTYLGMPSMVGRSKKATFAYIKDRIWRKINSWRSRHLSKAGKEVMIKSVLQAIPS</sequence>